<accession>A0ABW4HVH9</accession>
<proteinExistence type="predicted"/>
<feature type="compositionally biased region" description="Low complexity" evidence="1">
    <location>
        <begin position="32"/>
        <end position="42"/>
    </location>
</feature>
<dbReference type="RefSeq" id="WP_379598715.1">
    <property type="nucleotide sequence ID" value="NZ_JBHUDE010000152.1"/>
</dbReference>
<sequence length="42" mass="4674">MDGKLKQTIESGMEPKLVKKENMPVKPKKRAAGAARPWQTGH</sequence>
<evidence type="ECO:0000313" key="2">
    <source>
        <dbReference type="EMBL" id="MFD1609261.1"/>
    </source>
</evidence>
<name>A0ABW4HVH9_9BACI</name>
<gene>
    <name evidence="2" type="ORF">ACFSBH_16710</name>
</gene>
<reference evidence="3" key="1">
    <citation type="journal article" date="2019" name="Int. J. Syst. Evol. Microbiol.">
        <title>The Global Catalogue of Microorganisms (GCM) 10K type strain sequencing project: providing services to taxonomists for standard genome sequencing and annotation.</title>
        <authorList>
            <consortium name="The Broad Institute Genomics Platform"/>
            <consortium name="The Broad Institute Genome Sequencing Center for Infectious Disease"/>
            <person name="Wu L."/>
            <person name="Ma J."/>
        </authorList>
    </citation>
    <scope>NUCLEOTIDE SEQUENCE [LARGE SCALE GENOMIC DNA]</scope>
    <source>
        <strain evidence="3">CGMCC 1.12376</strain>
    </source>
</reference>
<feature type="region of interest" description="Disordered" evidence="1">
    <location>
        <begin position="1"/>
        <end position="42"/>
    </location>
</feature>
<protein>
    <submittedName>
        <fullName evidence="2">Uncharacterized protein</fullName>
    </submittedName>
</protein>
<evidence type="ECO:0000313" key="3">
    <source>
        <dbReference type="Proteomes" id="UP001597221"/>
    </source>
</evidence>
<dbReference type="Proteomes" id="UP001597221">
    <property type="component" value="Unassembled WGS sequence"/>
</dbReference>
<comment type="caution">
    <text evidence="2">The sequence shown here is derived from an EMBL/GenBank/DDBJ whole genome shotgun (WGS) entry which is preliminary data.</text>
</comment>
<evidence type="ECO:0000256" key="1">
    <source>
        <dbReference type="SAM" id="MobiDB-lite"/>
    </source>
</evidence>
<dbReference type="EMBL" id="JBHUDE010000152">
    <property type="protein sequence ID" value="MFD1609261.1"/>
    <property type="molecule type" value="Genomic_DNA"/>
</dbReference>
<keyword evidence="3" id="KW-1185">Reference proteome</keyword>
<organism evidence="2 3">
    <name type="scientific">Oceanobacillus luteolus</name>
    <dbReference type="NCBI Taxonomy" id="1274358"/>
    <lineage>
        <taxon>Bacteria</taxon>
        <taxon>Bacillati</taxon>
        <taxon>Bacillota</taxon>
        <taxon>Bacilli</taxon>
        <taxon>Bacillales</taxon>
        <taxon>Bacillaceae</taxon>
        <taxon>Oceanobacillus</taxon>
    </lineage>
</organism>